<keyword evidence="2" id="KW-1133">Transmembrane helix</keyword>
<gene>
    <name evidence="3" type="ORF">GCM10009749_06910</name>
</gene>
<dbReference type="Proteomes" id="UP001500002">
    <property type="component" value="Unassembled WGS sequence"/>
</dbReference>
<organism evidence="3 4">
    <name type="scientific">Agromyces neolithicus</name>
    <dbReference type="NCBI Taxonomy" id="269420"/>
    <lineage>
        <taxon>Bacteria</taxon>
        <taxon>Bacillati</taxon>
        <taxon>Actinomycetota</taxon>
        <taxon>Actinomycetes</taxon>
        <taxon>Micrococcales</taxon>
        <taxon>Microbacteriaceae</taxon>
        <taxon>Agromyces</taxon>
    </lineage>
</organism>
<keyword evidence="4" id="KW-1185">Reference proteome</keyword>
<dbReference type="EMBL" id="BAAANJ010000002">
    <property type="protein sequence ID" value="GAA1801431.1"/>
    <property type="molecule type" value="Genomic_DNA"/>
</dbReference>
<reference evidence="3 4" key="1">
    <citation type="journal article" date="2019" name="Int. J. Syst. Evol. Microbiol.">
        <title>The Global Catalogue of Microorganisms (GCM) 10K type strain sequencing project: providing services to taxonomists for standard genome sequencing and annotation.</title>
        <authorList>
            <consortium name="The Broad Institute Genomics Platform"/>
            <consortium name="The Broad Institute Genome Sequencing Center for Infectious Disease"/>
            <person name="Wu L."/>
            <person name="Ma J."/>
        </authorList>
    </citation>
    <scope>NUCLEOTIDE SEQUENCE [LARGE SCALE GENOMIC DNA]</scope>
    <source>
        <strain evidence="3 4">JCM 14322</strain>
    </source>
</reference>
<feature type="transmembrane region" description="Helical" evidence="2">
    <location>
        <begin position="93"/>
        <end position="116"/>
    </location>
</feature>
<dbReference type="RefSeq" id="WP_344293457.1">
    <property type="nucleotide sequence ID" value="NZ_BAAANJ010000002.1"/>
</dbReference>
<feature type="transmembrane region" description="Helical" evidence="2">
    <location>
        <begin position="128"/>
        <end position="148"/>
    </location>
</feature>
<sequence length="193" mass="21456">MTEHTNPAAGRKREAPERPSVANPNAAPVLVRLPPPFSVRMSQFFWVLSFAVGGFTTVYFFIIRQTQLPLIADVVRGVSEGRDDQTYETAADIVFWTIFGLLVATLLAQITLLVSFMSRRPHMRWWQLGTLAVQVAILLLSVELVAIGDQGRQLRLLLAAECGLVLIALLWSVLPGAIAWSARQHDIRRGPEL</sequence>
<keyword evidence="2" id="KW-0812">Transmembrane</keyword>
<feature type="transmembrane region" description="Helical" evidence="2">
    <location>
        <begin position="154"/>
        <end position="180"/>
    </location>
</feature>
<evidence type="ECO:0000313" key="3">
    <source>
        <dbReference type="EMBL" id="GAA1801431.1"/>
    </source>
</evidence>
<evidence type="ECO:0000256" key="1">
    <source>
        <dbReference type="SAM" id="MobiDB-lite"/>
    </source>
</evidence>
<keyword evidence="2" id="KW-0472">Membrane</keyword>
<protein>
    <submittedName>
        <fullName evidence="3">Uncharacterized protein</fullName>
    </submittedName>
</protein>
<feature type="region of interest" description="Disordered" evidence="1">
    <location>
        <begin position="1"/>
        <end position="21"/>
    </location>
</feature>
<comment type="caution">
    <text evidence="3">The sequence shown here is derived from an EMBL/GenBank/DDBJ whole genome shotgun (WGS) entry which is preliminary data.</text>
</comment>
<proteinExistence type="predicted"/>
<accession>A0ABN2LXC6</accession>
<evidence type="ECO:0000313" key="4">
    <source>
        <dbReference type="Proteomes" id="UP001500002"/>
    </source>
</evidence>
<feature type="transmembrane region" description="Helical" evidence="2">
    <location>
        <begin position="44"/>
        <end position="63"/>
    </location>
</feature>
<evidence type="ECO:0000256" key="2">
    <source>
        <dbReference type="SAM" id="Phobius"/>
    </source>
</evidence>
<name>A0ABN2LXC6_9MICO</name>